<gene>
    <name evidence="9" type="ORF">ACHAXA_002085</name>
</gene>
<dbReference type="GO" id="GO:0004386">
    <property type="term" value="F:helicase activity"/>
    <property type="evidence" value="ECO:0007669"/>
    <property type="project" value="UniProtKB-KW"/>
</dbReference>
<dbReference type="InterPro" id="IPR050699">
    <property type="entry name" value="RNA-DNA_Helicase"/>
</dbReference>
<evidence type="ECO:0000313" key="9">
    <source>
        <dbReference type="EMBL" id="KAL3827588.1"/>
    </source>
</evidence>
<reference evidence="9 10" key="1">
    <citation type="submission" date="2024-10" db="EMBL/GenBank/DDBJ databases">
        <title>Updated reference genomes for cyclostephanoid diatoms.</title>
        <authorList>
            <person name="Roberts W.R."/>
            <person name="Alverson A.J."/>
        </authorList>
    </citation>
    <scope>NUCLEOTIDE SEQUENCE [LARGE SCALE GENOMIC DNA]</scope>
    <source>
        <strain evidence="9 10">AJA228-03</strain>
    </source>
</reference>
<feature type="region of interest" description="Disordered" evidence="6">
    <location>
        <begin position="38"/>
        <end position="67"/>
    </location>
</feature>
<feature type="domain" description="Helicase C-terminal" evidence="8">
    <location>
        <begin position="754"/>
        <end position="954"/>
    </location>
</feature>
<dbReference type="Pfam" id="PF00271">
    <property type="entry name" value="Helicase_C"/>
    <property type="match status" value="1"/>
</dbReference>
<comment type="similarity">
    <text evidence="1">Belongs to the helicase family. SKI2 subfamily.</text>
</comment>
<feature type="region of interest" description="Disordered" evidence="6">
    <location>
        <begin position="292"/>
        <end position="317"/>
    </location>
</feature>
<evidence type="ECO:0000256" key="2">
    <source>
        <dbReference type="ARBA" id="ARBA00022741"/>
    </source>
</evidence>
<feature type="region of interest" description="Disordered" evidence="6">
    <location>
        <begin position="209"/>
        <end position="233"/>
    </location>
</feature>
<evidence type="ECO:0000313" key="10">
    <source>
        <dbReference type="Proteomes" id="UP001530377"/>
    </source>
</evidence>
<feature type="region of interest" description="Disordered" evidence="6">
    <location>
        <begin position="432"/>
        <end position="458"/>
    </location>
</feature>
<feature type="region of interest" description="Disordered" evidence="6">
    <location>
        <begin position="335"/>
        <end position="385"/>
    </location>
</feature>
<keyword evidence="4" id="KW-0347">Helicase</keyword>
<dbReference type="GO" id="GO:0016787">
    <property type="term" value="F:hydrolase activity"/>
    <property type="evidence" value="ECO:0007669"/>
    <property type="project" value="UniProtKB-KW"/>
</dbReference>
<organism evidence="9 10">
    <name type="scientific">Cyclostephanos tholiformis</name>
    <dbReference type="NCBI Taxonomy" id="382380"/>
    <lineage>
        <taxon>Eukaryota</taxon>
        <taxon>Sar</taxon>
        <taxon>Stramenopiles</taxon>
        <taxon>Ochrophyta</taxon>
        <taxon>Bacillariophyta</taxon>
        <taxon>Coscinodiscophyceae</taxon>
        <taxon>Thalassiosirophycidae</taxon>
        <taxon>Stephanodiscales</taxon>
        <taxon>Stephanodiscaceae</taxon>
        <taxon>Cyclostephanos</taxon>
    </lineage>
</organism>
<dbReference type="InterPro" id="IPR014001">
    <property type="entry name" value="Helicase_ATP-bd"/>
</dbReference>
<feature type="region of interest" description="Disordered" evidence="6">
    <location>
        <begin position="1"/>
        <end position="20"/>
    </location>
</feature>
<feature type="region of interest" description="Disordered" evidence="6">
    <location>
        <begin position="169"/>
        <end position="195"/>
    </location>
</feature>
<evidence type="ECO:0000259" key="7">
    <source>
        <dbReference type="PROSITE" id="PS51192"/>
    </source>
</evidence>
<evidence type="ECO:0000256" key="3">
    <source>
        <dbReference type="ARBA" id="ARBA00022801"/>
    </source>
</evidence>
<dbReference type="SMART" id="SM00487">
    <property type="entry name" value="DEXDc"/>
    <property type="match status" value="1"/>
</dbReference>
<dbReference type="FunFam" id="3.40.50.300:FF:000987">
    <property type="entry name" value="DEAD/DEAH box RNA helicase"/>
    <property type="match status" value="1"/>
</dbReference>
<dbReference type="EMBL" id="JALLPB020000002">
    <property type="protein sequence ID" value="KAL3827588.1"/>
    <property type="molecule type" value="Genomic_DNA"/>
</dbReference>
<keyword evidence="3" id="KW-0378">Hydrolase</keyword>
<dbReference type="Proteomes" id="UP001530377">
    <property type="component" value="Unassembled WGS sequence"/>
</dbReference>
<dbReference type="InterPro" id="IPR027417">
    <property type="entry name" value="P-loop_NTPase"/>
</dbReference>
<dbReference type="SUPFAM" id="SSF52540">
    <property type="entry name" value="P-loop containing nucleoside triphosphate hydrolases"/>
    <property type="match status" value="1"/>
</dbReference>
<dbReference type="InterPro" id="IPR011545">
    <property type="entry name" value="DEAD/DEAH_box_helicase_dom"/>
</dbReference>
<feature type="compositionally biased region" description="Polar residues" evidence="6">
    <location>
        <begin position="733"/>
        <end position="746"/>
    </location>
</feature>
<dbReference type="AlphaFoldDB" id="A0ABD3ST06"/>
<keyword evidence="10" id="KW-1185">Reference proteome</keyword>
<evidence type="ECO:0000256" key="5">
    <source>
        <dbReference type="ARBA" id="ARBA00022840"/>
    </source>
</evidence>
<protein>
    <submittedName>
        <fullName evidence="9">Uncharacterized protein</fullName>
    </submittedName>
</protein>
<evidence type="ECO:0000256" key="6">
    <source>
        <dbReference type="SAM" id="MobiDB-lite"/>
    </source>
</evidence>
<feature type="compositionally biased region" description="Basic and acidic residues" evidence="6">
    <location>
        <begin position="1"/>
        <end position="11"/>
    </location>
</feature>
<feature type="region of interest" description="Disordered" evidence="6">
    <location>
        <begin position="711"/>
        <end position="746"/>
    </location>
</feature>
<feature type="compositionally biased region" description="Basic and acidic residues" evidence="6">
    <location>
        <begin position="222"/>
        <end position="233"/>
    </location>
</feature>
<dbReference type="PROSITE" id="PS51192">
    <property type="entry name" value="HELICASE_ATP_BIND_1"/>
    <property type="match status" value="1"/>
</dbReference>
<evidence type="ECO:0000256" key="4">
    <source>
        <dbReference type="ARBA" id="ARBA00022806"/>
    </source>
</evidence>
<dbReference type="InterPro" id="IPR001650">
    <property type="entry name" value="Helicase_C-like"/>
</dbReference>
<name>A0ABD3ST06_9STRA</name>
<keyword evidence="5" id="KW-0067">ATP-binding</keyword>
<dbReference type="Gene3D" id="3.40.50.300">
    <property type="entry name" value="P-loop containing nucleotide triphosphate hydrolases"/>
    <property type="match status" value="2"/>
</dbReference>
<feature type="domain" description="Helicase ATP-binding" evidence="7">
    <location>
        <begin position="499"/>
        <end position="656"/>
    </location>
</feature>
<dbReference type="PANTHER" id="PTHR12131">
    <property type="entry name" value="ATP-DEPENDENT RNA AND DNA HELICASE"/>
    <property type="match status" value="1"/>
</dbReference>
<dbReference type="GO" id="GO:0005524">
    <property type="term" value="F:ATP binding"/>
    <property type="evidence" value="ECO:0007669"/>
    <property type="project" value="UniProtKB-KW"/>
</dbReference>
<feature type="compositionally biased region" description="Acidic residues" evidence="6">
    <location>
        <begin position="350"/>
        <end position="376"/>
    </location>
</feature>
<proteinExistence type="inferred from homology"/>
<dbReference type="SMART" id="SM00490">
    <property type="entry name" value="HELICc"/>
    <property type="match status" value="1"/>
</dbReference>
<dbReference type="FunFam" id="3.40.50.300:FF:000354">
    <property type="entry name" value="ATP-dependent RNA helicase SKI2"/>
    <property type="match status" value="1"/>
</dbReference>
<dbReference type="Pfam" id="PF00270">
    <property type="entry name" value="DEAD"/>
    <property type="match status" value="1"/>
</dbReference>
<accession>A0ABD3ST06</accession>
<comment type="caution">
    <text evidence="9">The sequence shown here is derived from an EMBL/GenBank/DDBJ whole genome shotgun (WGS) entry which is preliminary data.</text>
</comment>
<dbReference type="CDD" id="cd18795">
    <property type="entry name" value="SF2_C_Ski2"/>
    <property type="match status" value="1"/>
</dbReference>
<feature type="region of interest" description="Disordered" evidence="6">
    <location>
        <begin position="110"/>
        <end position="138"/>
    </location>
</feature>
<dbReference type="PANTHER" id="PTHR12131:SF1">
    <property type="entry name" value="ATP-DEPENDENT RNA HELICASE SUPV3L1, MITOCHONDRIAL-RELATED"/>
    <property type="match status" value="1"/>
</dbReference>
<evidence type="ECO:0000259" key="8">
    <source>
        <dbReference type="PROSITE" id="PS51194"/>
    </source>
</evidence>
<dbReference type="PROSITE" id="PS51194">
    <property type="entry name" value="HELICASE_CTER"/>
    <property type="match status" value="1"/>
</dbReference>
<keyword evidence="2" id="KW-0547">Nucleotide-binding</keyword>
<sequence>MTSPRTIREDGTSAAESKTLGELLSMSTSGVIESALSSAGASISLPPPSGRNDDDDENDSRLDVGLGDDPADAALLAVEDALACLGVIPSRSSEVEQVWHRDVPSSLLQPPRYRPPLTTIMPRTRLPPGARVLSSRGGGGCVGGGDEDDGDELVEVWAHSLIGTTTCRDGVAIEGGGGRSNKDDPRGRPLGGNLSSKLVEYTRGRIGVRRPFKPGGMDDNEERYGNHDDGYDDVDVKKENVERNPFLSEEATRNARRALTIGSRRAMEEGILITAPPGVSFSVGLRYEDVFDDDGDDPRRSMSSADADATTGTVDVEGGGAVSTAAVSARLPLASTRPDAGTTWNRSYFDDDSLFGDSSSESESDDGSDDDDDGQGDGEGGKDESDVIRKAKDMTAHCSLPASTPVPQSPIDDVDALLFELLSLEQPKSSSSSTSAVVSIHPPVSSGGGTTSKNDSKTRKSWAVTDYIPISSNSDFHALLPNPALTFPFELDDFQKQAVLRLERSECVFVAAHTSAGKTVCAEYAIALAMKHCTRCVYTSPIKALSNQKYRDFRNKFGDDVGLITGDMQIGADGSCLIMTTEILRSMLYRGADLIRDIEWVIFDEVHYINDSERGVVWEEVIIMLPDYVNLIFLSATTPNTIEFSEWIGRTKRKRVHVITTNYRPVPLSHHLWAGNKLHNIMEGRQGFNPSGYVEATMALLPTAARISAEKKVEKGGSKGSSNGRKPPAVVSRPTTGSKMSSWQQQGGKQEWISLVRFLEREEMTPTVTFSFSKKKCEETADMLRSLDLNTAAERNLVQSFAIQTVARLTPNDQCLPQVVKTVEMVKRGIGVHHGGLLPILKEMVEILFSRNLIKILFATETFAMGVNMPARSVVFAGIRKHDGAQFRELQPGEYTQMAGRAGRRGLDKVGTVILCCFGDTPPPQTLLRNMLTGSSTKLQSQFRLTYTMILNLLRVEDMSVEGMIKRSFSEFGEYRLNLLFILWTLLDIDNLTSYSFFCNLKQLNVR</sequence>
<evidence type="ECO:0000256" key="1">
    <source>
        <dbReference type="ARBA" id="ARBA00010140"/>
    </source>
</evidence>